<dbReference type="EMBL" id="BMAO01030833">
    <property type="protein sequence ID" value="GFQ70707.1"/>
    <property type="molecule type" value="Genomic_DNA"/>
</dbReference>
<organism evidence="1 2">
    <name type="scientific">Trichonephila clavata</name>
    <name type="common">Joro spider</name>
    <name type="synonym">Nephila clavata</name>
    <dbReference type="NCBI Taxonomy" id="2740835"/>
    <lineage>
        <taxon>Eukaryota</taxon>
        <taxon>Metazoa</taxon>
        <taxon>Ecdysozoa</taxon>
        <taxon>Arthropoda</taxon>
        <taxon>Chelicerata</taxon>
        <taxon>Arachnida</taxon>
        <taxon>Araneae</taxon>
        <taxon>Araneomorphae</taxon>
        <taxon>Entelegynae</taxon>
        <taxon>Araneoidea</taxon>
        <taxon>Nephilidae</taxon>
        <taxon>Trichonephila</taxon>
    </lineage>
</organism>
<proteinExistence type="predicted"/>
<dbReference type="Proteomes" id="UP000887116">
    <property type="component" value="Unassembled WGS sequence"/>
</dbReference>
<keyword evidence="2" id="KW-1185">Reference proteome</keyword>
<protein>
    <submittedName>
        <fullName evidence="1">Uncharacterized protein</fullName>
    </submittedName>
</protein>
<evidence type="ECO:0000313" key="2">
    <source>
        <dbReference type="Proteomes" id="UP000887116"/>
    </source>
</evidence>
<comment type="caution">
    <text evidence="1">The sequence shown here is derived from an EMBL/GenBank/DDBJ whole genome shotgun (WGS) entry which is preliminary data.</text>
</comment>
<name>A0A8X6F5I8_TRICU</name>
<evidence type="ECO:0000313" key="1">
    <source>
        <dbReference type="EMBL" id="GFQ70707.1"/>
    </source>
</evidence>
<gene>
    <name evidence="1" type="ORF">TNCT_99421</name>
</gene>
<dbReference type="AlphaFoldDB" id="A0A8X6F5I8"/>
<reference evidence="1" key="1">
    <citation type="submission" date="2020-07" db="EMBL/GenBank/DDBJ databases">
        <title>Multicomponent nature underlies the extraordinary mechanical properties of spider dragline silk.</title>
        <authorList>
            <person name="Kono N."/>
            <person name="Nakamura H."/>
            <person name="Mori M."/>
            <person name="Yoshida Y."/>
            <person name="Ohtoshi R."/>
            <person name="Malay A.D."/>
            <person name="Moran D.A.P."/>
            <person name="Tomita M."/>
            <person name="Numata K."/>
            <person name="Arakawa K."/>
        </authorList>
    </citation>
    <scope>NUCLEOTIDE SEQUENCE</scope>
</reference>
<accession>A0A8X6F5I8</accession>
<sequence>MQWTKCSILLQICQKEYPIDDTSTPFIFATNSSDETHGNFFRSFSVESLQLRILFLHVLLESKPCLFKNTNDGTDE</sequence>